<gene>
    <name evidence="1" type="ORF">BD410DRAFT_805781</name>
</gene>
<proteinExistence type="predicted"/>
<evidence type="ECO:0000313" key="2">
    <source>
        <dbReference type="Proteomes" id="UP000294933"/>
    </source>
</evidence>
<sequence length="711" mass="80610">MYHASLIQERISSAVSRLECRKDSLVGSFNSERFEFVKSGGVNGEGLWVDRLNNNSDTVRLIFRLQRDVSRCGDFCFGNEQSMEPIILNARWRLHVTFTPTGAYASEVKEKLELQAKYLREMQSAHEVESQQPRLARRFGFVQEALDDFSPYCGVAISPLAFMWVPDVRPGVQTLADWYDPHGHLECVSGELLRSFVVNKNIKAYDFNGKLVDPMDYGIIFRGGTWLEADVRLRYSTTASPFRGQTDRFGLYQMEVDSFIALSDVSNSSRYIQSLIEKGGSTDLRGMLCAALLTASTSLNKNLLGGGTRDAHLPLLDRRHAETFRNGRAAATCTLEHIDVHPCFTLSKIWDPGVFVTWMWAVIDRDVLERECHTVNVPSPTSDLIEKVIFDLATTGDSLLHTTSSEGIELELDHESYCGKWIREDNGLPKSFNLIFQLDYGLNFYANFGLWPDTYHTSALAEARWQFTGSVPPSLDYSPRVREWLEAQAQNLMRIQAAHEACSHSPIRTKNFVDPLRGSRGYQFTVVSPRAFVRFDDVFNLGNETLEHWPDPSRLFARYRSRSLKRYGPNTTILAFDAEGYWVHPVYFPSVFAASTWVVSNVELRMTDIPAGVYNPPSRSYELHLTNIRALNRVVPLSVNGASMGSAPRYVKYKVCGDDIRREMFIEKGGGGLSRNAEIWFLMVNFSNTVHGLLNYHSVRSPWRRIGVISV</sequence>
<protein>
    <submittedName>
        <fullName evidence="1">Uncharacterized protein</fullName>
    </submittedName>
</protein>
<reference evidence="1 2" key="1">
    <citation type="submission" date="2018-06" db="EMBL/GenBank/DDBJ databases">
        <title>A transcriptomic atlas of mushroom development highlights an independent origin of complex multicellularity.</title>
        <authorList>
            <consortium name="DOE Joint Genome Institute"/>
            <person name="Krizsan K."/>
            <person name="Almasi E."/>
            <person name="Merenyi Z."/>
            <person name="Sahu N."/>
            <person name="Viragh M."/>
            <person name="Koszo T."/>
            <person name="Mondo S."/>
            <person name="Kiss B."/>
            <person name="Balint B."/>
            <person name="Kues U."/>
            <person name="Barry K."/>
            <person name="Hegedus J.C."/>
            <person name="Henrissat B."/>
            <person name="Johnson J."/>
            <person name="Lipzen A."/>
            <person name="Ohm R."/>
            <person name="Nagy I."/>
            <person name="Pangilinan J."/>
            <person name="Yan J."/>
            <person name="Xiong Y."/>
            <person name="Grigoriev I.V."/>
            <person name="Hibbett D.S."/>
            <person name="Nagy L.G."/>
        </authorList>
    </citation>
    <scope>NUCLEOTIDE SEQUENCE [LARGE SCALE GENOMIC DNA]</scope>
    <source>
        <strain evidence="1 2">SZMC22713</strain>
    </source>
</reference>
<dbReference type="AlphaFoldDB" id="A0A4Y7PWS2"/>
<dbReference type="VEuPathDB" id="FungiDB:BD410DRAFT_805781"/>
<keyword evidence="2" id="KW-1185">Reference proteome</keyword>
<name>A0A4Y7PWS2_9AGAM</name>
<dbReference type="Proteomes" id="UP000294933">
    <property type="component" value="Unassembled WGS sequence"/>
</dbReference>
<dbReference type="EMBL" id="ML170197">
    <property type="protein sequence ID" value="TDL19352.1"/>
    <property type="molecule type" value="Genomic_DNA"/>
</dbReference>
<accession>A0A4Y7PWS2</accession>
<evidence type="ECO:0000313" key="1">
    <source>
        <dbReference type="EMBL" id="TDL19352.1"/>
    </source>
</evidence>
<organism evidence="1 2">
    <name type="scientific">Rickenella mellea</name>
    <dbReference type="NCBI Taxonomy" id="50990"/>
    <lineage>
        <taxon>Eukaryota</taxon>
        <taxon>Fungi</taxon>
        <taxon>Dikarya</taxon>
        <taxon>Basidiomycota</taxon>
        <taxon>Agaricomycotina</taxon>
        <taxon>Agaricomycetes</taxon>
        <taxon>Hymenochaetales</taxon>
        <taxon>Rickenellaceae</taxon>
        <taxon>Rickenella</taxon>
    </lineage>
</organism>